<feature type="transmembrane region" description="Helical" evidence="1">
    <location>
        <begin position="57"/>
        <end position="75"/>
    </location>
</feature>
<comment type="caution">
    <text evidence="2">The sequence shown here is derived from an EMBL/GenBank/DDBJ whole genome shotgun (WGS) entry which is preliminary data.</text>
</comment>
<keyword evidence="1" id="KW-0472">Membrane</keyword>
<proteinExistence type="predicted"/>
<keyword evidence="1" id="KW-1133">Transmembrane helix</keyword>
<dbReference type="PANTHER" id="PTHR35278:SF1">
    <property type="entry name" value="F8K7.16"/>
    <property type="match status" value="1"/>
</dbReference>
<dbReference type="OrthoDB" id="1916120at2759"/>
<evidence type="ECO:0000313" key="3">
    <source>
        <dbReference type="Proteomes" id="UP000015453"/>
    </source>
</evidence>
<evidence type="ECO:0000313" key="2">
    <source>
        <dbReference type="EMBL" id="EPS67457.1"/>
    </source>
</evidence>
<protein>
    <submittedName>
        <fullName evidence="2">Uncharacterized protein</fullName>
    </submittedName>
</protein>
<dbReference type="AlphaFoldDB" id="S8E539"/>
<accession>S8E539</accession>
<dbReference type="Proteomes" id="UP000015453">
    <property type="component" value="Unassembled WGS sequence"/>
</dbReference>
<dbReference type="EMBL" id="AUSU01003107">
    <property type="protein sequence ID" value="EPS67457.1"/>
    <property type="molecule type" value="Genomic_DNA"/>
</dbReference>
<sequence>MGNAVGSILSGFGSVLDKILGHPLEFLAGKSCNESCRPTWDLLCYIENFCVSHLLKFAMAALLLYLVVLFLYLVYKVGICRCICRVSCGAIWGCCEAYFSALNFCC</sequence>
<reference evidence="2 3" key="1">
    <citation type="journal article" date="2013" name="BMC Genomics">
        <title>The miniature genome of a carnivorous plant Genlisea aurea contains a low number of genes and short non-coding sequences.</title>
        <authorList>
            <person name="Leushkin E.V."/>
            <person name="Sutormin R.A."/>
            <person name="Nabieva E.R."/>
            <person name="Penin A.A."/>
            <person name="Kondrashov A.S."/>
            <person name="Logacheva M.D."/>
        </authorList>
    </citation>
    <scope>NUCLEOTIDE SEQUENCE [LARGE SCALE GENOMIC DNA]</scope>
</reference>
<keyword evidence="3" id="KW-1185">Reference proteome</keyword>
<name>S8E539_9LAMI</name>
<keyword evidence="1" id="KW-0812">Transmembrane</keyword>
<dbReference type="PANTHER" id="PTHR35278">
    <property type="entry name" value="TRANSMEMBRANE PROTEIN-RELATED"/>
    <property type="match status" value="1"/>
</dbReference>
<feature type="non-terminal residue" evidence="2">
    <location>
        <position position="106"/>
    </location>
</feature>
<gene>
    <name evidence="2" type="ORF">M569_07319</name>
</gene>
<organism evidence="2 3">
    <name type="scientific">Genlisea aurea</name>
    <dbReference type="NCBI Taxonomy" id="192259"/>
    <lineage>
        <taxon>Eukaryota</taxon>
        <taxon>Viridiplantae</taxon>
        <taxon>Streptophyta</taxon>
        <taxon>Embryophyta</taxon>
        <taxon>Tracheophyta</taxon>
        <taxon>Spermatophyta</taxon>
        <taxon>Magnoliopsida</taxon>
        <taxon>eudicotyledons</taxon>
        <taxon>Gunneridae</taxon>
        <taxon>Pentapetalae</taxon>
        <taxon>asterids</taxon>
        <taxon>lamiids</taxon>
        <taxon>Lamiales</taxon>
        <taxon>Lentibulariaceae</taxon>
        <taxon>Genlisea</taxon>
    </lineage>
</organism>
<evidence type="ECO:0000256" key="1">
    <source>
        <dbReference type="SAM" id="Phobius"/>
    </source>
</evidence>